<dbReference type="InterPro" id="IPR008271">
    <property type="entry name" value="Ser/Thr_kinase_AS"/>
</dbReference>
<evidence type="ECO:0000256" key="4">
    <source>
        <dbReference type="ARBA" id="ARBA00022692"/>
    </source>
</evidence>
<dbReference type="GO" id="GO:0004674">
    <property type="term" value="F:protein serine/threonine kinase activity"/>
    <property type="evidence" value="ECO:0007669"/>
    <property type="project" value="UniProtKB-KW"/>
</dbReference>
<evidence type="ECO:0000256" key="18">
    <source>
        <dbReference type="SAM" id="SignalP"/>
    </source>
</evidence>
<evidence type="ECO:0000256" key="9">
    <source>
        <dbReference type="ARBA" id="ARBA00022840"/>
    </source>
</evidence>
<dbReference type="InterPro" id="IPR011009">
    <property type="entry name" value="Kinase-like_dom_sf"/>
</dbReference>
<feature type="domain" description="Gnk2-homologous" evidence="20">
    <location>
        <begin position="32"/>
        <end position="131"/>
    </location>
</feature>
<keyword evidence="4 17" id="KW-0812">Transmembrane</keyword>
<dbReference type="PROSITE" id="PS00108">
    <property type="entry name" value="PROTEIN_KINASE_ST"/>
    <property type="match status" value="1"/>
</dbReference>
<evidence type="ECO:0000313" key="22">
    <source>
        <dbReference type="Proteomes" id="UP001154282"/>
    </source>
</evidence>
<evidence type="ECO:0000256" key="6">
    <source>
        <dbReference type="ARBA" id="ARBA00022737"/>
    </source>
</evidence>
<keyword evidence="12" id="KW-0675">Receptor</keyword>
<evidence type="ECO:0000256" key="16">
    <source>
        <dbReference type="PROSITE-ProRule" id="PRU10141"/>
    </source>
</evidence>
<dbReference type="Gene3D" id="3.30.430.20">
    <property type="entry name" value="Gnk2 domain, C-X8-C-X2-C motif"/>
    <property type="match status" value="2"/>
</dbReference>
<keyword evidence="9 16" id="KW-0067">ATP-binding</keyword>
<dbReference type="FunFam" id="3.30.430.20:FF:000012">
    <property type="entry name" value="Cysteine-rich receptor-like protein kinase 25"/>
    <property type="match status" value="1"/>
</dbReference>
<evidence type="ECO:0008006" key="23">
    <source>
        <dbReference type="Google" id="ProtNLM"/>
    </source>
</evidence>
<dbReference type="InterPro" id="IPR001245">
    <property type="entry name" value="Ser-Thr/Tyr_kinase_cat_dom"/>
</dbReference>
<dbReference type="InterPro" id="IPR002902">
    <property type="entry name" value="GNK2"/>
</dbReference>
<feature type="chain" id="PRO_5043908810" description="Cysteine-rich receptor-like protein kinase 25" evidence="18">
    <location>
        <begin position="27"/>
        <end position="681"/>
    </location>
</feature>
<evidence type="ECO:0000256" key="2">
    <source>
        <dbReference type="ARBA" id="ARBA00022527"/>
    </source>
</evidence>
<feature type="transmembrane region" description="Helical" evidence="17">
    <location>
        <begin position="281"/>
        <end position="303"/>
    </location>
</feature>
<dbReference type="GO" id="GO:0005886">
    <property type="term" value="C:plasma membrane"/>
    <property type="evidence" value="ECO:0007669"/>
    <property type="project" value="TreeGrafter"/>
</dbReference>
<accession>A0AAV0PBF4</accession>
<dbReference type="Proteomes" id="UP001154282">
    <property type="component" value="Unassembled WGS sequence"/>
</dbReference>
<evidence type="ECO:0000313" key="21">
    <source>
        <dbReference type="EMBL" id="CAI0468125.1"/>
    </source>
</evidence>
<dbReference type="InterPro" id="IPR038408">
    <property type="entry name" value="GNK2_sf"/>
</dbReference>
<sequence>MLSKFSLLLILLLLLLLLLPFQLTLAQPSNPTYITHVCPTATAFTPNSTFATNLNALLSLFSTAATAESTAGNDSSSATYGLYLCRGDITPKECQNCIDFATTDTLNHCPNQKTAIVWYDRCLVRYSNRSAFSVQPDTFMLYNTRNVSEPDRFNELLGRVMNEIVAEAANGEAKKFATKGVELSAFQSLYTLAQCTDDLSEENCDRCLRTCLSLLPSCCGGKQGGRVLLPSCNIRYEVYPFYEGAAVATAAPPYGELASSPSPSPVETTMHAGGGRISSGVIAAIVAPIAVFAWILGLGCCFLSSRRRRATRKLLLLHNSRIGPEENEIPNAESLQFDLATIEAATENFVEGNKLGQGGFGVVYRGTLTTGEEIAVKRLSKSSGQGEEEFKNEVLLVAKLQHRNLVKLLGFCLEGDERILVYEFVPNKSLDHFLYADEMKMLLDWASRYHIIAGIARGILYLHEDSRLKIIHRDLKASNILLDKDMKPKISDFGMARIFGVDQTQANTNRIVGTYGYMSPEYAMYGQFSAKSDVYSFGVLLLEIITGLRNSTFTKKDGAQDLLGYVWRNWRDGTPLEVLDATLLDSCSTNEVMRCIYIGLLCVQENPADRPTMAAVVLMLSGYSVSHLLPKQPAFFSPTRATGGGGRRTELMVLADQSDHSGSKSVLWSIDEASITDIYPR</sequence>
<evidence type="ECO:0000256" key="3">
    <source>
        <dbReference type="ARBA" id="ARBA00022679"/>
    </source>
</evidence>
<evidence type="ECO:0000256" key="15">
    <source>
        <dbReference type="ARBA" id="ARBA00047951"/>
    </source>
</evidence>
<keyword evidence="22" id="KW-1185">Reference proteome</keyword>
<keyword evidence="3" id="KW-0808">Transferase</keyword>
<comment type="catalytic activity">
    <reaction evidence="14">
        <text>L-seryl-[protein] + ATP = O-phospho-L-seryl-[protein] + ADP + H(+)</text>
        <dbReference type="Rhea" id="RHEA:17989"/>
        <dbReference type="Rhea" id="RHEA-COMP:9863"/>
        <dbReference type="Rhea" id="RHEA-COMP:11604"/>
        <dbReference type="ChEBI" id="CHEBI:15378"/>
        <dbReference type="ChEBI" id="CHEBI:29999"/>
        <dbReference type="ChEBI" id="CHEBI:30616"/>
        <dbReference type="ChEBI" id="CHEBI:83421"/>
        <dbReference type="ChEBI" id="CHEBI:456216"/>
    </reaction>
</comment>
<keyword evidence="11 17" id="KW-0472">Membrane</keyword>
<comment type="catalytic activity">
    <reaction evidence="15">
        <text>L-threonyl-[protein] + ATP = O-phospho-L-threonyl-[protein] + ADP + H(+)</text>
        <dbReference type="Rhea" id="RHEA:46608"/>
        <dbReference type="Rhea" id="RHEA-COMP:11060"/>
        <dbReference type="Rhea" id="RHEA-COMP:11605"/>
        <dbReference type="ChEBI" id="CHEBI:15378"/>
        <dbReference type="ChEBI" id="CHEBI:30013"/>
        <dbReference type="ChEBI" id="CHEBI:30616"/>
        <dbReference type="ChEBI" id="CHEBI:61977"/>
        <dbReference type="ChEBI" id="CHEBI:456216"/>
    </reaction>
</comment>
<dbReference type="FunFam" id="1.10.510.10:FF:000129">
    <property type="entry name" value="cysteine-rich receptor-like protein kinase 10"/>
    <property type="match status" value="1"/>
</dbReference>
<keyword evidence="6" id="KW-0677">Repeat</keyword>
<dbReference type="Pfam" id="PF07714">
    <property type="entry name" value="PK_Tyr_Ser-Thr"/>
    <property type="match status" value="1"/>
</dbReference>
<evidence type="ECO:0000256" key="11">
    <source>
        <dbReference type="ARBA" id="ARBA00023136"/>
    </source>
</evidence>
<keyword evidence="7 16" id="KW-0547">Nucleotide-binding</keyword>
<feature type="domain" description="Gnk2-homologous" evidence="20">
    <location>
        <begin position="135"/>
        <end position="241"/>
    </location>
</feature>
<dbReference type="Gene3D" id="1.10.510.10">
    <property type="entry name" value="Transferase(Phosphotransferase) domain 1"/>
    <property type="match status" value="1"/>
</dbReference>
<dbReference type="PROSITE" id="PS50011">
    <property type="entry name" value="PROTEIN_KINASE_DOM"/>
    <property type="match status" value="1"/>
</dbReference>
<keyword evidence="13" id="KW-0325">Glycoprotein</keyword>
<dbReference type="Gene3D" id="3.30.200.20">
    <property type="entry name" value="Phosphorylase Kinase, domain 1"/>
    <property type="match status" value="1"/>
</dbReference>
<dbReference type="GO" id="GO:0005524">
    <property type="term" value="F:ATP binding"/>
    <property type="evidence" value="ECO:0007669"/>
    <property type="project" value="UniProtKB-UniRule"/>
</dbReference>
<reference evidence="21" key="1">
    <citation type="submission" date="2022-08" db="EMBL/GenBank/DDBJ databases">
        <authorList>
            <person name="Gutierrez-Valencia J."/>
        </authorList>
    </citation>
    <scope>NUCLEOTIDE SEQUENCE</scope>
</reference>
<feature type="signal peptide" evidence="18">
    <location>
        <begin position="1"/>
        <end position="26"/>
    </location>
</feature>
<dbReference type="PROSITE" id="PS00107">
    <property type="entry name" value="PROTEIN_KINASE_ATP"/>
    <property type="match status" value="1"/>
</dbReference>
<gene>
    <name evidence="21" type="ORF">LITE_LOCUS37693</name>
</gene>
<dbReference type="PROSITE" id="PS51473">
    <property type="entry name" value="GNK2"/>
    <property type="match status" value="2"/>
</dbReference>
<dbReference type="EMBL" id="CAMGYJ010000008">
    <property type="protein sequence ID" value="CAI0468125.1"/>
    <property type="molecule type" value="Genomic_DNA"/>
</dbReference>
<evidence type="ECO:0000256" key="7">
    <source>
        <dbReference type="ARBA" id="ARBA00022741"/>
    </source>
</evidence>
<evidence type="ECO:0000256" key="13">
    <source>
        <dbReference type="ARBA" id="ARBA00023180"/>
    </source>
</evidence>
<evidence type="ECO:0000259" key="20">
    <source>
        <dbReference type="PROSITE" id="PS51473"/>
    </source>
</evidence>
<name>A0AAV0PBF4_9ROSI</name>
<evidence type="ECO:0000256" key="12">
    <source>
        <dbReference type="ARBA" id="ARBA00023170"/>
    </source>
</evidence>
<organism evidence="21 22">
    <name type="scientific">Linum tenue</name>
    <dbReference type="NCBI Taxonomy" id="586396"/>
    <lineage>
        <taxon>Eukaryota</taxon>
        <taxon>Viridiplantae</taxon>
        <taxon>Streptophyta</taxon>
        <taxon>Embryophyta</taxon>
        <taxon>Tracheophyta</taxon>
        <taxon>Spermatophyta</taxon>
        <taxon>Magnoliopsida</taxon>
        <taxon>eudicotyledons</taxon>
        <taxon>Gunneridae</taxon>
        <taxon>Pentapetalae</taxon>
        <taxon>rosids</taxon>
        <taxon>fabids</taxon>
        <taxon>Malpighiales</taxon>
        <taxon>Linaceae</taxon>
        <taxon>Linum</taxon>
    </lineage>
</organism>
<feature type="binding site" evidence="16">
    <location>
        <position position="377"/>
    </location>
    <ligand>
        <name>ATP</name>
        <dbReference type="ChEBI" id="CHEBI:30616"/>
    </ligand>
</feature>
<evidence type="ECO:0000259" key="19">
    <source>
        <dbReference type="PROSITE" id="PS50011"/>
    </source>
</evidence>
<keyword evidence="10 17" id="KW-1133">Transmembrane helix</keyword>
<evidence type="ECO:0000256" key="8">
    <source>
        <dbReference type="ARBA" id="ARBA00022777"/>
    </source>
</evidence>
<keyword evidence="5 18" id="KW-0732">Signal</keyword>
<dbReference type="InterPro" id="IPR000719">
    <property type="entry name" value="Prot_kinase_dom"/>
</dbReference>
<comment type="caution">
    <text evidence="21">The sequence shown here is derived from an EMBL/GenBank/DDBJ whole genome shotgun (WGS) entry which is preliminary data.</text>
</comment>
<dbReference type="PANTHER" id="PTHR27002:SF1108">
    <property type="entry name" value="CYSTEINE-RICH RECEPTOR-KINASE-LIKE PROTEIN"/>
    <property type="match status" value="1"/>
</dbReference>
<dbReference type="FunFam" id="3.30.200.20:FF:000142">
    <property type="entry name" value="Cysteine-rich receptor-like protein kinase 10"/>
    <property type="match status" value="1"/>
</dbReference>
<dbReference type="CDD" id="cd14066">
    <property type="entry name" value="STKc_IRAK"/>
    <property type="match status" value="1"/>
</dbReference>
<dbReference type="InterPro" id="IPR017441">
    <property type="entry name" value="Protein_kinase_ATP_BS"/>
</dbReference>
<feature type="domain" description="Protein kinase" evidence="19">
    <location>
        <begin position="349"/>
        <end position="635"/>
    </location>
</feature>
<dbReference type="PANTHER" id="PTHR27002">
    <property type="entry name" value="RECEPTOR-LIKE SERINE/THREONINE-PROTEIN KINASE SD1-8"/>
    <property type="match status" value="1"/>
</dbReference>
<evidence type="ECO:0000256" key="5">
    <source>
        <dbReference type="ARBA" id="ARBA00022729"/>
    </source>
</evidence>
<dbReference type="Pfam" id="PF01657">
    <property type="entry name" value="Stress-antifung"/>
    <property type="match status" value="2"/>
</dbReference>
<comment type="subcellular location">
    <subcellularLocation>
        <location evidence="1">Membrane</location>
        <topology evidence="1">Single-pass membrane protein</topology>
    </subcellularLocation>
</comment>
<keyword evidence="8" id="KW-0418">Kinase</keyword>
<proteinExistence type="predicted"/>
<evidence type="ECO:0000256" key="1">
    <source>
        <dbReference type="ARBA" id="ARBA00004167"/>
    </source>
</evidence>
<evidence type="ECO:0000256" key="17">
    <source>
        <dbReference type="SAM" id="Phobius"/>
    </source>
</evidence>
<dbReference type="CDD" id="cd23509">
    <property type="entry name" value="Gnk2-like"/>
    <property type="match status" value="2"/>
</dbReference>
<dbReference type="AlphaFoldDB" id="A0AAV0PBF4"/>
<dbReference type="GO" id="GO:0042742">
    <property type="term" value="P:defense response to bacterium"/>
    <property type="evidence" value="ECO:0007669"/>
    <property type="project" value="TreeGrafter"/>
</dbReference>
<evidence type="ECO:0000256" key="10">
    <source>
        <dbReference type="ARBA" id="ARBA00022989"/>
    </source>
</evidence>
<dbReference type="SUPFAM" id="SSF56112">
    <property type="entry name" value="Protein kinase-like (PK-like)"/>
    <property type="match status" value="1"/>
</dbReference>
<dbReference type="SMART" id="SM00220">
    <property type="entry name" value="S_TKc"/>
    <property type="match status" value="1"/>
</dbReference>
<protein>
    <recommendedName>
        <fullName evidence="23">Cysteine-rich receptor-like protein kinase 25</fullName>
    </recommendedName>
</protein>
<keyword evidence="2" id="KW-0723">Serine/threonine-protein kinase</keyword>
<evidence type="ECO:0000256" key="14">
    <source>
        <dbReference type="ARBA" id="ARBA00047558"/>
    </source>
</evidence>